<comment type="subunit">
    <text evidence="5">NDH-1 is composed of 14 different subunits. Subunits NuoA, H, J, K, L, M, N constitute the membrane sector of the complex.</text>
</comment>
<dbReference type="OrthoDB" id="8137037at2"/>
<feature type="transmembrane region" description="Helical" evidence="5">
    <location>
        <begin position="6"/>
        <end position="25"/>
    </location>
</feature>
<comment type="similarity">
    <text evidence="5">Belongs to the complex I subunit 2 family.</text>
</comment>
<dbReference type="GO" id="GO:0008137">
    <property type="term" value="F:NADH dehydrogenase (ubiquinone) activity"/>
    <property type="evidence" value="ECO:0007669"/>
    <property type="project" value="InterPro"/>
</dbReference>
<accession>A0A318TAN6</accession>
<evidence type="ECO:0000256" key="5">
    <source>
        <dbReference type="HAMAP-Rule" id="MF_00445"/>
    </source>
</evidence>
<feature type="transmembrane region" description="Helical" evidence="5">
    <location>
        <begin position="70"/>
        <end position="89"/>
    </location>
</feature>
<keyword evidence="5" id="KW-0813">Transport</keyword>
<feature type="transmembrane region" description="Helical" evidence="5">
    <location>
        <begin position="37"/>
        <end position="55"/>
    </location>
</feature>
<feature type="transmembrane region" description="Helical" evidence="5">
    <location>
        <begin position="308"/>
        <end position="329"/>
    </location>
</feature>
<keyword evidence="5" id="KW-0520">NAD</keyword>
<comment type="catalytic activity">
    <reaction evidence="5">
        <text>a quinone + NADH + 5 H(+)(in) = a quinol + NAD(+) + 4 H(+)(out)</text>
        <dbReference type="Rhea" id="RHEA:57888"/>
        <dbReference type="ChEBI" id="CHEBI:15378"/>
        <dbReference type="ChEBI" id="CHEBI:24646"/>
        <dbReference type="ChEBI" id="CHEBI:57540"/>
        <dbReference type="ChEBI" id="CHEBI:57945"/>
        <dbReference type="ChEBI" id="CHEBI:132124"/>
    </reaction>
</comment>
<comment type="caution">
    <text evidence="8">The sequence shown here is derived from an EMBL/GenBank/DDBJ whole genome shotgun (WGS) entry which is preliminary data.</text>
</comment>
<feature type="transmembrane region" description="Helical" evidence="5">
    <location>
        <begin position="382"/>
        <end position="405"/>
    </location>
</feature>
<feature type="transmembrane region" description="Helical" evidence="5">
    <location>
        <begin position="252"/>
        <end position="273"/>
    </location>
</feature>
<evidence type="ECO:0000256" key="2">
    <source>
        <dbReference type="ARBA" id="ARBA00022692"/>
    </source>
</evidence>
<keyword evidence="3 5" id="KW-1133">Transmembrane helix</keyword>
<keyword evidence="5" id="KW-1278">Translocase</keyword>
<dbReference type="AlphaFoldDB" id="A0A318TAN6"/>
<feature type="transmembrane region" description="Helical" evidence="5">
    <location>
        <begin position="183"/>
        <end position="201"/>
    </location>
</feature>
<keyword evidence="9" id="KW-1185">Reference proteome</keyword>
<feature type="transmembrane region" description="Helical" evidence="5">
    <location>
        <begin position="349"/>
        <end position="370"/>
    </location>
</feature>
<dbReference type="Pfam" id="PF00361">
    <property type="entry name" value="Proton_antipo_M"/>
    <property type="match status" value="1"/>
</dbReference>
<comment type="subcellular location">
    <subcellularLocation>
        <location evidence="5">Cell membrane</location>
        <topology evidence="5">Multi-pass membrane protein</topology>
    </subcellularLocation>
    <subcellularLocation>
        <location evidence="1">Endomembrane system</location>
        <topology evidence="1">Multi-pass membrane protein</topology>
    </subcellularLocation>
    <subcellularLocation>
        <location evidence="6">Membrane</location>
        <topology evidence="6">Multi-pass membrane protein</topology>
    </subcellularLocation>
</comment>
<dbReference type="InterPro" id="IPR010096">
    <property type="entry name" value="NADH-Q_OxRdtase_suN/2"/>
</dbReference>
<keyword evidence="5" id="KW-0874">Quinone</keyword>
<dbReference type="GO" id="GO:0050136">
    <property type="term" value="F:NADH dehydrogenase (quinone) (non-electrogenic) activity"/>
    <property type="evidence" value="ECO:0007669"/>
    <property type="project" value="UniProtKB-UniRule"/>
</dbReference>
<organism evidence="8 9">
    <name type="scientific">Rhodopseudomonas faecalis</name>
    <dbReference type="NCBI Taxonomy" id="99655"/>
    <lineage>
        <taxon>Bacteria</taxon>
        <taxon>Pseudomonadati</taxon>
        <taxon>Pseudomonadota</taxon>
        <taxon>Alphaproteobacteria</taxon>
        <taxon>Hyphomicrobiales</taxon>
        <taxon>Nitrobacteraceae</taxon>
        <taxon>Rhodopseudomonas</taxon>
    </lineage>
</organism>
<dbReference type="EC" id="7.1.1.-" evidence="5"/>
<proteinExistence type="inferred from homology"/>
<dbReference type="GO" id="GO:0005886">
    <property type="term" value="C:plasma membrane"/>
    <property type="evidence" value="ECO:0007669"/>
    <property type="project" value="UniProtKB-SubCell"/>
</dbReference>
<feature type="domain" description="NADH:quinone oxidoreductase/Mrp antiporter transmembrane" evidence="7">
    <location>
        <begin position="116"/>
        <end position="394"/>
    </location>
</feature>
<evidence type="ECO:0000259" key="7">
    <source>
        <dbReference type="Pfam" id="PF00361"/>
    </source>
</evidence>
<evidence type="ECO:0000313" key="8">
    <source>
        <dbReference type="EMBL" id="PYF02021.1"/>
    </source>
</evidence>
<dbReference type="InterPro" id="IPR001750">
    <property type="entry name" value="ND/Mrp_TM"/>
</dbReference>
<reference evidence="8 9" key="1">
    <citation type="submission" date="2018-06" db="EMBL/GenBank/DDBJ databases">
        <title>Genomic Encyclopedia of Archaeal and Bacterial Type Strains, Phase II (KMG-II): from individual species to whole genera.</title>
        <authorList>
            <person name="Goeker M."/>
        </authorList>
    </citation>
    <scope>NUCLEOTIDE SEQUENCE [LARGE SCALE GENOMIC DNA]</scope>
    <source>
        <strain evidence="8 9">JCM 11668</strain>
    </source>
</reference>
<keyword evidence="5" id="KW-0830">Ubiquinone</keyword>
<dbReference type="RefSeq" id="WP_110781368.1">
    <property type="nucleotide sequence ID" value="NZ_QJTI01000015.1"/>
</dbReference>
<keyword evidence="5" id="KW-1003">Cell membrane</keyword>
<evidence type="ECO:0000256" key="3">
    <source>
        <dbReference type="ARBA" id="ARBA00022989"/>
    </source>
</evidence>
<feature type="transmembrane region" description="Helical" evidence="5">
    <location>
        <begin position="127"/>
        <end position="145"/>
    </location>
</feature>
<sequence>MTADQLIALSPLIAVALGAVAAMLLAPVMHSDRAARIAAAIGLAAAALIVIFRVGTPPQPIGALYTDDGLARFGTAYAAMFGLAALVFLRVGNVAKEAPALVALVALGAASLAGAGHAATLFLGLELISLSLIALFAFPLSAAALEAGYKFLVMSGLATSAQLLGVALIYAETGALDFPGWTGQGALFALGGALLLSGLAFKFSLAPFHMWTPDAFEGAPAGAAALAGVVSKAAVAIAILRLNSEASLAQPLWSGGLAALGAASVLIGNLLALRQPLLPRMLGYSTIAHSGYIALILASGAPKAAEAVLFYLGIYAPALTAALCASAMLGQRPTLEDVRGLAKTRPLEATALVIGLLSLAGLPAAGGFIAKVYLFQSLVVTSSWVLLVVAAIGASLGFYYYARFFTAPFVGKSRIEPAPRHRADRVLLIFCAFVILLFGFEPTLLVTAVTTALAVR</sequence>
<dbReference type="GO" id="GO:0048038">
    <property type="term" value="F:quinone binding"/>
    <property type="evidence" value="ECO:0007669"/>
    <property type="project" value="UniProtKB-KW"/>
</dbReference>
<evidence type="ECO:0000256" key="1">
    <source>
        <dbReference type="ARBA" id="ARBA00004127"/>
    </source>
</evidence>
<dbReference type="EMBL" id="QJTI01000015">
    <property type="protein sequence ID" value="PYF02021.1"/>
    <property type="molecule type" value="Genomic_DNA"/>
</dbReference>
<keyword evidence="2 5" id="KW-0812">Transmembrane</keyword>
<evidence type="ECO:0000256" key="4">
    <source>
        <dbReference type="ARBA" id="ARBA00023136"/>
    </source>
</evidence>
<feature type="transmembrane region" description="Helical" evidence="5">
    <location>
        <begin position="221"/>
        <end position="240"/>
    </location>
</feature>
<name>A0A318TAN6_9BRAD</name>
<dbReference type="GO" id="GO:0012505">
    <property type="term" value="C:endomembrane system"/>
    <property type="evidence" value="ECO:0007669"/>
    <property type="project" value="UniProtKB-SubCell"/>
</dbReference>
<protein>
    <recommendedName>
        <fullName evidence="5">NADH-quinone oxidoreductase subunit N</fullName>
        <ecNumber evidence="5">7.1.1.-</ecNumber>
    </recommendedName>
    <alternativeName>
        <fullName evidence="5">NADH dehydrogenase I subunit N</fullName>
    </alternativeName>
    <alternativeName>
        <fullName evidence="5">NDH-1 subunit N</fullName>
    </alternativeName>
</protein>
<feature type="transmembrane region" description="Helical" evidence="5">
    <location>
        <begin position="282"/>
        <end position="302"/>
    </location>
</feature>
<evidence type="ECO:0000256" key="6">
    <source>
        <dbReference type="RuleBase" id="RU000320"/>
    </source>
</evidence>
<dbReference type="GO" id="GO:0042773">
    <property type="term" value="P:ATP synthesis coupled electron transport"/>
    <property type="evidence" value="ECO:0007669"/>
    <property type="project" value="InterPro"/>
</dbReference>
<gene>
    <name evidence="5" type="primary">nuoN</name>
    <name evidence="8" type="ORF">BJ122_11550</name>
</gene>
<dbReference type="HAMAP" id="MF_00445">
    <property type="entry name" value="NDH1_NuoN_1"/>
    <property type="match status" value="1"/>
</dbReference>
<feature type="transmembrane region" description="Helical" evidence="5">
    <location>
        <begin position="426"/>
        <end position="455"/>
    </location>
</feature>
<comment type="function">
    <text evidence="5">NDH-1 shuttles electrons from NADH, via FMN and iron-sulfur (Fe-S) centers, to quinones in the respiratory chain. The immediate electron acceptor for the enzyme in this species is believed to be ubiquinone. Couples the redox reaction to proton translocation (for every two electrons transferred, four hydrogen ions are translocated across the cytoplasmic membrane), and thus conserves the redox energy in a proton gradient.</text>
</comment>
<feature type="transmembrane region" description="Helical" evidence="5">
    <location>
        <begin position="101"/>
        <end position="121"/>
    </location>
</feature>
<dbReference type="Proteomes" id="UP000248148">
    <property type="component" value="Unassembled WGS sequence"/>
</dbReference>
<feature type="transmembrane region" description="Helical" evidence="5">
    <location>
        <begin position="152"/>
        <end position="171"/>
    </location>
</feature>
<dbReference type="PANTHER" id="PTHR22773">
    <property type="entry name" value="NADH DEHYDROGENASE"/>
    <property type="match status" value="1"/>
</dbReference>
<evidence type="ECO:0000313" key="9">
    <source>
        <dbReference type="Proteomes" id="UP000248148"/>
    </source>
</evidence>
<keyword evidence="4 5" id="KW-0472">Membrane</keyword>